<keyword evidence="3" id="KW-1185">Reference proteome</keyword>
<name>A0A1X7LEL1_9BACT</name>
<accession>A0A1X7LEL1</accession>
<keyword evidence="1" id="KW-0812">Transmembrane</keyword>
<reference evidence="3" key="1">
    <citation type="submission" date="2017-04" db="EMBL/GenBank/DDBJ databases">
        <authorList>
            <person name="Varghese N."/>
            <person name="Submissions S."/>
        </authorList>
    </citation>
    <scope>NUCLEOTIDE SEQUENCE [LARGE SCALE GENOMIC DNA]</scope>
    <source>
        <strain evidence="3">DSM 4125</strain>
    </source>
</reference>
<feature type="transmembrane region" description="Helical" evidence="1">
    <location>
        <begin position="148"/>
        <end position="175"/>
    </location>
</feature>
<sequence>MSYGYVIFRLILIQGVCFTLGYVFYNIGSEQDQPVIITRIELSQGMNMESVSLQIKTREEKEYTRSFTMEDGNPINRLLSMFQEQGMVSGDFDWKENLPLVLTERQLKAFKGEVFIKNSGNRIDRLRIDNKYITGVPEKKPSITFIDFLAFFFFLGAMFMFYLMARIITILIIHYKKNGGIKDFSYPNRLEDSVEGWKYILGFKTKK</sequence>
<evidence type="ECO:0000256" key="1">
    <source>
        <dbReference type="SAM" id="Phobius"/>
    </source>
</evidence>
<keyword evidence="1" id="KW-0472">Membrane</keyword>
<evidence type="ECO:0000313" key="2">
    <source>
        <dbReference type="EMBL" id="SMG52296.1"/>
    </source>
</evidence>
<proteinExistence type="predicted"/>
<dbReference type="AlphaFoldDB" id="A0A1X7LEL1"/>
<evidence type="ECO:0000313" key="3">
    <source>
        <dbReference type="Proteomes" id="UP000193804"/>
    </source>
</evidence>
<dbReference type="EMBL" id="FXAW01000010">
    <property type="protein sequence ID" value="SMG52296.1"/>
    <property type="molecule type" value="Genomic_DNA"/>
</dbReference>
<gene>
    <name evidence="2" type="ORF">SAMN05661096_03908</name>
</gene>
<feature type="transmembrane region" description="Helical" evidence="1">
    <location>
        <begin position="6"/>
        <end position="25"/>
    </location>
</feature>
<dbReference type="Proteomes" id="UP000193804">
    <property type="component" value="Unassembled WGS sequence"/>
</dbReference>
<protein>
    <submittedName>
        <fullName evidence="2">Uncharacterized protein</fullName>
    </submittedName>
</protein>
<dbReference type="STRING" id="1028.SAMN05661096_03908"/>
<organism evidence="2 3">
    <name type="scientific">Marivirga sericea</name>
    <dbReference type="NCBI Taxonomy" id="1028"/>
    <lineage>
        <taxon>Bacteria</taxon>
        <taxon>Pseudomonadati</taxon>
        <taxon>Bacteroidota</taxon>
        <taxon>Cytophagia</taxon>
        <taxon>Cytophagales</taxon>
        <taxon>Marivirgaceae</taxon>
        <taxon>Marivirga</taxon>
    </lineage>
</organism>
<keyword evidence="1" id="KW-1133">Transmembrane helix</keyword>